<dbReference type="Pfam" id="PF13712">
    <property type="entry name" value="Glyco_tranf_2_5"/>
    <property type="match status" value="1"/>
</dbReference>
<sequence>MNSHKICFIYCVNQQDLLQESIHHISALHIPEGYEIEIISIPTAKSMTSGYNKAMSKSNAKYKVYLHQDVYITHRNFLIDMIQIFKDNPQLGLMGVIGSAYVPPSGMWWDAGENYGQVYASHSGNMELLAFNNSREGHSYQRVAAVDGLLMMTQSDISWREDLFVDWDFYDLSQCMEFARAGYEIGVPSQDTTWVIHDCGVADLSKYEENRILFIQEYYDDIREDFISYYERTRMELAHDSTSSVEINLPIIEKHSQEYKASPGSKIAIKKERCIIMNFNGKYQFSELLEIVKKTEGYLMELEILALLHLPLLVDHLAGEIVEIGTFKGKSAIALGLSSQHLTTRKRSIHIIDPFYHPALPVNYEDDFDLNIRNAGLEPHILKIKKPSQEAYDDCPAEIAALFIDGDHSYDGVIHDIVHYASRVVPGGIIAFHDYSYTDCPGYEWAELPGVTKAVDEMCARNEYAYLCDYNSMRLVRKL</sequence>
<dbReference type="Pfam" id="PF13578">
    <property type="entry name" value="Methyltransf_24"/>
    <property type="match status" value="1"/>
</dbReference>
<accession>A0A3S8RWP4</accession>
<dbReference type="Gene3D" id="3.90.550.10">
    <property type="entry name" value="Spore Coat Polysaccharide Biosynthesis Protein SpsA, Chain A"/>
    <property type="match status" value="1"/>
</dbReference>
<name>A0A3S8RWP4_9BACL</name>
<dbReference type="RefSeq" id="WP_125083609.1">
    <property type="nucleotide sequence ID" value="NZ_CP034248.1"/>
</dbReference>
<dbReference type="EMBL" id="CP034248">
    <property type="protein sequence ID" value="AZK47585.1"/>
    <property type="molecule type" value="Genomic_DNA"/>
</dbReference>
<dbReference type="KEGG" id="plen:EIM92_16700"/>
<dbReference type="Proteomes" id="UP000273145">
    <property type="component" value="Chromosome"/>
</dbReference>
<dbReference type="SUPFAM" id="SSF53335">
    <property type="entry name" value="S-adenosyl-L-methionine-dependent methyltransferases"/>
    <property type="match status" value="1"/>
</dbReference>
<protein>
    <recommendedName>
        <fullName evidence="1">Streptomycin biosynthesis protein StrF domain-containing protein</fullName>
    </recommendedName>
</protein>
<evidence type="ECO:0000259" key="1">
    <source>
        <dbReference type="Pfam" id="PF13712"/>
    </source>
</evidence>
<dbReference type="Gene3D" id="3.40.50.150">
    <property type="entry name" value="Vaccinia Virus protein VP39"/>
    <property type="match status" value="1"/>
</dbReference>
<dbReference type="OrthoDB" id="176403at2"/>
<keyword evidence="3" id="KW-1185">Reference proteome</keyword>
<dbReference type="SUPFAM" id="SSF53448">
    <property type="entry name" value="Nucleotide-diphospho-sugar transferases"/>
    <property type="match status" value="1"/>
</dbReference>
<dbReference type="AlphaFoldDB" id="A0A3S8RWP4"/>
<dbReference type="InterPro" id="IPR059123">
    <property type="entry name" value="StrF_dom"/>
</dbReference>
<organism evidence="2 3">
    <name type="scientific">Paenibacillus lentus</name>
    <dbReference type="NCBI Taxonomy" id="1338368"/>
    <lineage>
        <taxon>Bacteria</taxon>
        <taxon>Bacillati</taxon>
        <taxon>Bacillota</taxon>
        <taxon>Bacilli</taxon>
        <taxon>Bacillales</taxon>
        <taxon>Paenibacillaceae</taxon>
        <taxon>Paenibacillus</taxon>
    </lineage>
</organism>
<reference evidence="2 3" key="1">
    <citation type="submission" date="2018-11" db="EMBL/GenBank/DDBJ databases">
        <title>Genome sequencing of Paenibacillus lentus DSM25539(T).</title>
        <authorList>
            <person name="Kook J.-K."/>
            <person name="Park S.-N."/>
            <person name="Lim Y.K."/>
        </authorList>
    </citation>
    <scope>NUCLEOTIDE SEQUENCE [LARGE SCALE GENOMIC DNA]</scope>
    <source>
        <strain evidence="2 3">DSM 25539</strain>
    </source>
</reference>
<proteinExistence type="predicted"/>
<feature type="domain" description="Streptomycin biosynthesis protein StrF" evidence="1">
    <location>
        <begin position="7"/>
        <end position="218"/>
    </location>
</feature>
<evidence type="ECO:0000313" key="3">
    <source>
        <dbReference type="Proteomes" id="UP000273145"/>
    </source>
</evidence>
<evidence type="ECO:0000313" key="2">
    <source>
        <dbReference type="EMBL" id="AZK47585.1"/>
    </source>
</evidence>
<gene>
    <name evidence="2" type="ORF">EIM92_16700</name>
</gene>
<dbReference type="InterPro" id="IPR029044">
    <property type="entry name" value="Nucleotide-diphossugar_trans"/>
</dbReference>
<dbReference type="InterPro" id="IPR029063">
    <property type="entry name" value="SAM-dependent_MTases_sf"/>
</dbReference>